<dbReference type="Pfam" id="PF00072">
    <property type="entry name" value="Response_reg"/>
    <property type="match status" value="1"/>
</dbReference>
<feature type="modified residue" description="4-aspartylphosphate" evidence="16">
    <location>
        <position position="575"/>
    </location>
</feature>
<comment type="subcellular location">
    <subcellularLocation>
        <location evidence="2">Cell membrane</location>
        <topology evidence="2">Multi-pass membrane protein</topology>
    </subcellularLocation>
</comment>
<dbReference type="PANTHER" id="PTHR45339:SF1">
    <property type="entry name" value="HYBRID SIGNAL TRANSDUCTION HISTIDINE KINASE J"/>
    <property type="match status" value="1"/>
</dbReference>
<keyword evidence="13 17" id="KW-0472">Membrane</keyword>
<feature type="domain" description="HAMP" evidence="20">
    <location>
        <begin position="204"/>
        <end position="257"/>
    </location>
</feature>
<dbReference type="Gene3D" id="1.10.287.130">
    <property type="match status" value="1"/>
</dbReference>
<dbReference type="CDD" id="cd16922">
    <property type="entry name" value="HATPase_EvgS-ArcB-TorS-like"/>
    <property type="match status" value="1"/>
</dbReference>
<keyword evidence="7 17" id="KW-0812">Transmembrane</keyword>
<evidence type="ECO:0000256" key="9">
    <source>
        <dbReference type="ARBA" id="ARBA00022777"/>
    </source>
</evidence>
<evidence type="ECO:0000313" key="22">
    <source>
        <dbReference type="Proteomes" id="UP000389128"/>
    </source>
</evidence>
<evidence type="ECO:0000256" key="8">
    <source>
        <dbReference type="ARBA" id="ARBA00022741"/>
    </source>
</evidence>
<keyword evidence="4" id="KW-1003">Cell membrane</keyword>
<evidence type="ECO:0000256" key="17">
    <source>
        <dbReference type="SAM" id="Phobius"/>
    </source>
</evidence>
<dbReference type="PRINTS" id="PR00344">
    <property type="entry name" value="BCTRLSENSOR"/>
</dbReference>
<evidence type="ECO:0000256" key="3">
    <source>
        <dbReference type="ARBA" id="ARBA00012438"/>
    </source>
</evidence>
<dbReference type="InterPro" id="IPR004358">
    <property type="entry name" value="Sig_transdc_His_kin-like_C"/>
</dbReference>
<dbReference type="RefSeq" id="WP_148579526.1">
    <property type="nucleotide sequence ID" value="NZ_SDKK01000011.1"/>
</dbReference>
<comment type="caution">
    <text evidence="21">The sequence shown here is derived from an EMBL/GenBank/DDBJ whole genome shotgun (WGS) entry which is preliminary data.</text>
</comment>
<dbReference type="FunFam" id="1.10.287.130:FF:000003">
    <property type="entry name" value="Histidine kinase"/>
    <property type="match status" value="1"/>
</dbReference>
<evidence type="ECO:0000256" key="5">
    <source>
        <dbReference type="ARBA" id="ARBA00022553"/>
    </source>
</evidence>
<comment type="function">
    <text evidence="14">Member of the two-component regulatory system BvgS/BvgA. Phosphorylates BvgA via a four-step phosphorelay in response to environmental signals.</text>
</comment>
<accession>A0A6C2CS39</accession>
<evidence type="ECO:0000256" key="1">
    <source>
        <dbReference type="ARBA" id="ARBA00000085"/>
    </source>
</evidence>
<keyword evidence="5 16" id="KW-0597">Phosphoprotein</keyword>
<evidence type="ECO:0000259" key="18">
    <source>
        <dbReference type="PROSITE" id="PS50109"/>
    </source>
</evidence>
<evidence type="ECO:0000256" key="11">
    <source>
        <dbReference type="ARBA" id="ARBA00022989"/>
    </source>
</evidence>
<keyword evidence="11 17" id="KW-1133">Transmembrane helix</keyword>
<sequence>MSRRGLRLRDLPIKHQVVLIALITTAIGLLVALASLVTSELQAAARAKQDSAATLTRLVGVNSTAALSFRDPEAAREILNALGTDPEVIAATLRTPDGRAFSTYRSTLPAHAASLKIIEDRHAVAVQTDLPRNARSLPLGVLLEAPFLEIAHPIQVGERVVGTIETYFDLSPLSVLVRQRVLTAAGVLLVASLIAWLLASRLQGLISSPIEKLAAQMLHVSETRDYALRIAPGSHNEIGTLMDGLNTMLDQIQARDAQLRIAKDAAEEANRAKSLFLATMSHEIRTPMNGIIGMSELLAFTRLDEQQQRFLGHIRSSADSLLRIINDILDFSKLEAGRMTIEALPCNPRAVLEDMASFFQHQAIEKKVGLRCHVAHDIPQQIEADPDRLRQILTNLIGNALKFTLEGEVELRLDHQHEDTPSGPRTLLHFSVRDSGIGIAPEIMPSLFTPFTQADNSHARRYGGTGLGLAISQELVRLMGGEIGVHSRPGEGSIFWFTLSAPILSKPAQAASPATPDGAASLAGIHVLVAEDNVINQVLATMQLEELGCTVTIANDGEAVLKHLSRQDFDLILMDCQMPVLDGYATTQRIRQTENSRRHTPIVAVTANAMEHDRAAALAAGMDDFLTKPYSQSALCAVIRRLVPRETAFTGTV</sequence>
<dbReference type="OrthoDB" id="9796305at2"/>
<dbReference type="Pfam" id="PF17152">
    <property type="entry name" value="CHASE8"/>
    <property type="match status" value="1"/>
</dbReference>
<keyword evidence="9" id="KW-0418">Kinase</keyword>
<dbReference type="SMART" id="SM00388">
    <property type="entry name" value="HisKA"/>
    <property type="match status" value="1"/>
</dbReference>
<evidence type="ECO:0000256" key="7">
    <source>
        <dbReference type="ARBA" id="ARBA00022692"/>
    </source>
</evidence>
<dbReference type="PROSITE" id="PS50110">
    <property type="entry name" value="RESPONSE_REGULATORY"/>
    <property type="match status" value="1"/>
</dbReference>
<dbReference type="InterPro" id="IPR001789">
    <property type="entry name" value="Sig_transdc_resp-reg_receiver"/>
</dbReference>
<dbReference type="SMART" id="SM00304">
    <property type="entry name" value="HAMP"/>
    <property type="match status" value="1"/>
</dbReference>
<proteinExistence type="predicted"/>
<dbReference type="EMBL" id="SDKK01000011">
    <property type="protein sequence ID" value="TYC56232.1"/>
    <property type="molecule type" value="Genomic_DNA"/>
</dbReference>
<dbReference type="InterPro" id="IPR036890">
    <property type="entry name" value="HATPase_C_sf"/>
</dbReference>
<dbReference type="InterPro" id="IPR003660">
    <property type="entry name" value="HAMP_dom"/>
</dbReference>
<evidence type="ECO:0000313" key="21">
    <source>
        <dbReference type="EMBL" id="TYC56232.1"/>
    </source>
</evidence>
<keyword evidence="12" id="KW-0902">Two-component regulatory system</keyword>
<dbReference type="GO" id="GO:0005524">
    <property type="term" value="F:ATP binding"/>
    <property type="evidence" value="ECO:0007669"/>
    <property type="project" value="UniProtKB-KW"/>
</dbReference>
<comment type="catalytic activity">
    <reaction evidence="1">
        <text>ATP + protein L-histidine = ADP + protein N-phospho-L-histidine.</text>
        <dbReference type="EC" id="2.7.13.3"/>
    </reaction>
</comment>
<dbReference type="InterPro" id="IPR011006">
    <property type="entry name" value="CheY-like_superfamily"/>
</dbReference>
<gene>
    <name evidence="21" type="ORF">ETQ85_13115</name>
</gene>
<evidence type="ECO:0000259" key="19">
    <source>
        <dbReference type="PROSITE" id="PS50110"/>
    </source>
</evidence>
<dbReference type="SUPFAM" id="SSF55874">
    <property type="entry name" value="ATPase domain of HSP90 chaperone/DNA topoisomerase II/histidine kinase"/>
    <property type="match status" value="1"/>
</dbReference>
<dbReference type="GO" id="GO:0000155">
    <property type="term" value="F:phosphorelay sensor kinase activity"/>
    <property type="evidence" value="ECO:0007669"/>
    <property type="project" value="InterPro"/>
</dbReference>
<organism evidence="21 22">
    <name type="scientific">Zoogloea oleivorans</name>
    <dbReference type="NCBI Taxonomy" id="1552750"/>
    <lineage>
        <taxon>Bacteria</taxon>
        <taxon>Pseudomonadati</taxon>
        <taxon>Pseudomonadota</taxon>
        <taxon>Betaproteobacteria</taxon>
        <taxon>Rhodocyclales</taxon>
        <taxon>Zoogloeaceae</taxon>
        <taxon>Zoogloea</taxon>
    </lineage>
</organism>
<evidence type="ECO:0000256" key="2">
    <source>
        <dbReference type="ARBA" id="ARBA00004651"/>
    </source>
</evidence>
<evidence type="ECO:0000256" key="14">
    <source>
        <dbReference type="ARBA" id="ARBA00058004"/>
    </source>
</evidence>
<keyword evidence="6" id="KW-0808">Transferase</keyword>
<evidence type="ECO:0000256" key="4">
    <source>
        <dbReference type="ARBA" id="ARBA00022475"/>
    </source>
</evidence>
<evidence type="ECO:0000256" key="6">
    <source>
        <dbReference type="ARBA" id="ARBA00022679"/>
    </source>
</evidence>
<evidence type="ECO:0000256" key="10">
    <source>
        <dbReference type="ARBA" id="ARBA00022840"/>
    </source>
</evidence>
<name>A0A6C2CS39_9RHOO</name>
<evidence type="ECO:0000256" key="12">
    <source>
        <dbReference type="ARBA" id="ARBA00023012"/>
    </source>
</evidence>
<dbReference type="Pfam" id="PF00512">
    <property type="entry name" value="HisKA"/>
    <property type="match status" value="1"/>
</dbReference>
<dbReference type="Proteomes" id="UP000389128">
    <property type="component" value="Unassembled WGS sequence"/>
</dbReference>
<evidence type="ECO:0000256" key="16">
    <source>
        <dbReference type="PROSITE-ProRule" id="PRU00169"/>
    </source>
</evidence>
<dbReference type="AlphaFoldDB" id="A0A6C2CS39"/>
<dbReference type="PROSITE" id="PS50109">
    <property type="entry name" value="HIS_KIN"/>
    <property type="match status" value="1"/>
</dbReference>
<dbReference type="GO" id="GO:0005886">
    <property type="term" value="C:plasma membrane"/>
    <property type="evidence" value="ECO:0007669"/>
    <property type="project" value="UniProtKB-SubCell"/>
</dbReference>
<feature type="domain" description="Response regulatory" evidence="19">
    <location>
        <begin position="526"/>
        <end position="643"/>
    </location>
</feature>
<dbReference type="InterPro" id="IPR003661">
    <property type="entry name" value="HisK_dim/P_dom"/>
</dbReference>
<keyword evidence="8" id="KW-0547">Nucleotide-binding</keyword>
<dbReference type="InterPro" id="IPR033417">
    <property type="entry name" value="CHASE8"/>
</dbReference>
<evidence type="ECO:0000256" key="13">
    <source>
        <dbReference type="ARBA" id="ARBA00023136"/>
    </source>
</evidence>
<dbReference type="InterPro" id="IPR003594">
    <property type="entry name" value="HATPase_dom"/>
</dbReference>
<dbReference type="SUPFAM" id="SSF52172">
    <property type="entry name" value="CheY-like"/>
    <property type="match status" value="1"/>
</dbReference>
<keyword evidence="10" id="KW-0067">ATP-binding</keyword>
<dbReference type="InterPro" id="IPR005467">
    <property type="entry name" value="His_kinase_dom"/>
</dbReference>
<dbReference type="Pfam" id="PF00672">
    <property type="entry name" value="HAMP"/>
    <property type="match status" value="1"/>
</dbReference>
<dbReference type="EC" id="2.7.13.3" evidence="3"/>
<dbReference type="SMART" id="SM00448">
    <property type="entry name" value="REC"/>
    <property type="match status" value="1"/>
</dbReference>
<dbReference type="PANTHER" id="PTHR45339">
    <property type="entry name" value="HYBRID SIGNAL TRANSDUCTION HISTIDINE KINASE J"/>
    <property type="match status" value="1"/>
</dbReference>
<keyword evidence="22" id="KW-1185">Reference proteome</keyword>
<protein>
    <recommendedName>
        <fullName evidence="15">Virulence sensor protein BvgS</fullName>
        <ecNumber evidence="3">2.7.13.3</ecNumber>
    </recommendedName>
</protein>
<dbReference type="Gene3D" id="3.40.50.2300">
    <property type="match status" value="1"/>
</dbReference>
<dbReference type="CDD" id="cd00082">
    <property type="entry name" value="HisKA"/>
    <property type="match status" value="1"/>
</dbReference>
<evidence type="ECO:0000256" key="15">
    <source>
        <dbReference type="ARBA" id="ARBA00070152"/>
    </source>
</evidence>
<dbReference type="InterPro" id="IPR036097">
    <property type="entry name" value="HisK_dim/P_sf"/>
</dbReference>
<dbReference type="PROSITE" id="PS50885">
    <property type="entry name" value="HAMP"/>
    <property type="match status" value="1"/>
</dbReference>
<dbReference type="Gene3D" id="3.30.565.10">
    <property type="entry name" value="Histidine kinase-like ATPase, C-terminal domain"/>
    <property type="match status" value="1"/>
</dbReference>
<dbReference type="SMART" id="SM00387">
    <property type="entry name" value="HATPase_c"/>
    <property type="match status" value="1"/>
</dbReference>
<dbReference type="SUPFAM" id="SSF47384">
    <property type="entry name" value="Homodimeric domain of signal transducing histidine kinase"/>
    <property type="match status" value="1"/>
</dbReference>
<dbReference type="CDD" id="cd06225">
    <property type="entry name" value="HAMP"/>
    <property type="match status" value="1"/>
</dbReference>
<feature type="transmembrane region" description="Helical" evidence="17">
    <location>
        <begin position="17"/>
        <end position="38"/>
    </location>
</feature>
<reference evidence="21 22" key="1">
    <citation type="submission" date="2019-01" db="EMBL/GenBank/DDBJ databases">
        <title>Zoogloea oleivorans genome sequencing and assembly.</title>
        <authorList>
            <person name="Tancsics A."/>
            <person name="Farkas M."/>
            <person name="Kriszt B."/>
            <person name="Maroti G."/>
            <person name="Horvath B."/>
        </authorList>
    </citation>
    <scope>NUCLEOTIDE SEQUENCE [LARGE SCALE GENOMIC DNA]</scope>
    <source>
        <strain evidence="21 22">Buc</strain>
    </source>
</reference>
<dbReference type="Pfam" id="PF02518">
    <property type="entry name" value="HATPase_c"/>
    <property type="match status" value="1"/>
</dbReference>
<dbReference type="CDD" id="cd17546">
    <property type="entry name" value="REC_hyHK_CKI1_RcsC-like"/>
    <property type="match status" value="1"/>
</dbReference>
<feature type="domain" description="Histidine kinase" evidence="18">
    <location>
        <begin position="279"/>
        <end position="503"/>
    </location>
</feature>
<dbReference type="Gene3D" id="6.10.340.10">
    <property type="match status" value="1"/>
</dbReference>
<dbReference type="FunFam" id="3.30.565.10:FF:000010">
    <property type="entry name" value="Sensor histidine kinase RcsC"/>
    <property type="match status" value="1"/>
</dbReference>
<feature type="transmembrane region" description="Helical" evidence="17">
    <location>
        <begin position="181"/>
        <end position="199"/>
    </location>
</feature>
<evidence type="ECO:0000259" key="20">
    <source>
        <dbReference type="PROSITE" id="PS50885"/>
    </source>
</evidence>